<protein>
    <submittedName>
        <fullName evidence="1">Uncharacterized protein</fullName>
    </submittedName>
</protein>
<name>A0A1D1VDP5_RAMVA</name>
<evidence type="ECO:0000313" key="2">
    <source>
        <dbReference type="Proteomes" id="UP000186922"/>
    </source>
</evidence>
<evidence type="ECO:0000313" key="1">
    <source>
        <dbReference type="EMBL" id="GAU98192.1"/>
    </source>
</evidence>
<dbReference type="AlphaFoldDB" id="A0A1D1VDP5"/>
<gene>
    <name evidence="1" type="primary">RvY_09371-1</name>
    <name evidence="1" type="synonym">RvY_09371.1</name>
    <name evidence="1" type="ORF">RvY_09371</name>
</gene>
<dbReference type="Proteomes" id="UP000186922">
    <property type="component" value="Unassembled WGS sequence"/>
</dbReference>
<keyword evidence="2" id="KW-1185">Reference proteome</keyword>
<comment type="caution">
    <text evidence="1">The sequence shown here is derived from an EMBL/GenBank/DDBJ whole genome shotgun (WGS) entry which is preliminary data.</text>
</comment>
<proteinExistence type="predicted"/>
<reference evidence="1 2" key="1">
    <citation type="journal article" date="2016" name="Nat. Commun.">
        <title>Extremotolerant tardigrade genome and improved radiotolerance of human cultured cells by tardigrade-unique protein.</title>
        <authorList>
            <person name="Hashimoto T."/>
            <person name="Horikawa D.D."/>
            <person name="Saito Y."/>
            <person name="Kuwahara H."/>
            <person name="Kozuka-Hata H."/>
            <person name="Shin-I T."/>
            <person name="Minakuchi Y."/>
            <person name="Ohishi K."/>
            <person name="Motoyama A."/>
            <person name="Aizu T."/>
            <person name="Enomoto A."/>
            <person name="Kondo K."/>
            <person name="Tanaka S."/>
            <person name="Hara Y."/>
            <person name="Koshikawa S."/>
            <person name="Sagara H."/>
            <person name="Miura T."/>
            <person name="Yokobori S."/>
            <person name="Miyagawa K."/>
            <person name="Suzuki Y."/>
            <person name="Kubo T."/>
            <person name="Oyama M."/>
            <person name="Kohara Y."/>
            <person name="Fujiyama A."/>
            <person name="Arakawa K."/>
            <person name="Katayama T."/>
            <person name="Toyoda A."/>
            <person name="Kunieda T."/>
        </authorList>
    </citation>
    <scope>NUCLEOTIDE SEQUENCE [LARGE SCALE GENOMIC DNA]</scope>
    <source>
        <strain evidence="1 2">YOKOZUNA-1</strain>
    </source>
</reference>
<sequence length="137" mass="15711">MQVRICAHENVLRQRNLYVRRGGRMTVRVRCHIDGSHISQNFLNPHRSFLDTFSSKSRTRRIARTSGDPCVWNSPGASRIHRKSSASAQDGDWRRVIGVYSRLIIALCLVDRQVHSIPQPITLTWNRTRCVADTESS</sequence>
<dbReference type="EMBL" id="BDGG01000004">
    <property type="protein sequence ID" value="GAU98192.1"/>
    <property type="molecule type" value="Genomic_DNA"/>
</dbReference>
<organism evidence="1 2">
    <name type="scientific">Ramazzottius varieornatus</name>
    <name type="common">Water bear</name>
    <name type="synonym">Tardigrade</name>
    <dbReference type="NCBI Taxonomy" id="947166"/>
    <lineage>
        <taxon>Eukaryota</taxon>
        <taxon>Metazoa</taxon>
        <taxon>Ecdysozoa</taxon>
        <taxon>Tardigrada</taxon>
        <taxon>Eutardigrada</taxon>
        <taxon>Parachela</taxon>
        <taxon>Hypsibioidea</taxon>
        <taxon>Ramazzottiidae</taxon>
        <taxon>Ramazzottius</taxon>
    </lineage>
</organism>
<accession>A0A1D1VDP5</accession>